<dbReference type="Pfam" id="PF00188">
    <property type="entry name" value="CAP"/>
    <property type="match status" value="1"/>
</dbReference>
<feature type="compositionally biased region" description="Polar residues" evidence="1">
    <location>
        <begin position="126"/>
        <end position="135"/>
    </location>
</feature>
<evidence type="ECO:0000259" key="3">
    <source>
        <dbReference type="Pfam" id="PF00188"/>
    </source>
</evidence>
<dbReference type="EMBL" id="JBHUNA010000021">
    <property type="protein sequence ID" value="MFD2761275.1"/>
    <property type="molecule type" value="Genomic_DNA"/>
</dbReference>
<dbReference type="PROSITE" id="PS51257">
    <property type="entry name" value="PROKAR_LIPOPROTEIN"/>
    <property type="match status" value="1"/>
</dbReference>
<name>A0ABW5V9H2_9BACI</name>
<dbReference type="Gene3D" id="3.40.33.10">
    <property type="entry name" value="CAP"/>
    <property type="match status" value="1"/>
</dbReference>
<organism evidence="4 5">
    <name type="scientific">Lentibacillus juripiscarius</name>
    <dbReference type="NCBI Taxonomy" id="257446"/>
    <lineage>
        <taxon>Bacteria</taxon>
        <taxon>Bacillati</taxon>
        <taxon>Bacillota</taxon>
        <taxon>Bacilli</taxon>
        <taxon>Bacillales</taxon>
        <taxon>Bacillaceae</taxon>
        <taxon>Lentibacillus</taxon>
    </lineage>
</organism>
<keyword evidence="5" id="KW-1185">Reference proteome</keyword>
<evidence type="ECO:0000313" key="5">
    <source>
        <dbReference type="Proteomes" id="UP001597502"/>
    </source>
</evidence>
<feature type="compositionally biased region" description="Polar residues" evidence="1">
    <location>
        <begin position="73"/>
        <end position="89"/>
    </location>
</feature>
<dbReference type="InterPro" id="IPR014044">
    <property type="entry name" value="CAP_dom"/>
</dbReference>
<evidence type="ECO:0000256" key="1">
    <source>
        <dbReference type="SAM" id="MobiDB-lite"/>
    </source>
</evidence>
<feature type="compositionally biased region" description="Basic and acidic residues" evidence="1">
    <location>
        <begin position="90"/>
        <end position="124"/>
    </location>
</feature>
<dbReference type="CDD" id="cd05379">
    <property type="entry name" value="CAP_bacterial"/>
    <property type="match status" value="1"/>
</dbReference>
<dbReference type="SUPFAM" id="SSF55797">
    <property type="entry name" value="PR-1-like"/>
    <property type="match status" value="1"/>
</dbReference>
<dbReference type="PANTHER" id="PTHR31157">
    <property type="entry name" value="SCP DOMAIN-CONTAINING PROTEIN"/>
    <property type="match status" value="1"/>
</dbReference>
<feature type="region of interest" description="Disordered" evidence="1">
    <location>
        <begin position="32"/>
        <end position="135"/>
    </location>
</feature>
<sequence>MKRAILFLMLASVSLLVLAACNANDDENAADYRSKTEVDENQLPISTVRTDQSSNHSEPGTQQIRFNGEPNDPGQTENNQGRDPNGQDNNRLRQEDPLERNLRENDGENNPRMKKDLAGQKPIERSGNNGKQQGINEYASKVIELTNEERSKQGLSALKADKKLSRVARNKSMDMQQKNYFSHTSPTYGSPFDMMKQFDVTYQSAAENISRGQRNPQQVVDAWMDSEEHRKNILDESFTHIGVGYTEEGKYWTQMFIEK</sequence>
<keyword evidence="2" id="KW-0732">Signal</keyword>
<dbReference type="PANTHER" id="PTHR31157:SF1">
    <property type="entry name" value="SCP DOMAIN-CONTAINING PROTEIN"/>
    <property type="match status" value="1"/>
</dbReference>
<dbReference type="NCBIfam" id="TIGR02909">
    <property type="entry name" value="spore_YkwD"/>
    <property type="match status" value="1"/>
</dbReference>
<feature type="chain" id="PRO_5047384373" evidence="2">
    <location>
        <begin position="20"/>
        <end position="259"/>
    </location>
</feature>
<accession>A0ABW5V9H2</accession>
<evidence type="ECO:0000256" key="2">
    <source>
        <dbReference type="SAM" id="SignalP"/>
    </source>
</evidence>
<dbReference type="Proteomes" id="UP001597502">
    <property type="component" value="Unassembled WGS sequence"/>
</dbReference>
<comment type="caution">
    <text evidence="4">The sequence shown here is derived from an EMBL/GenBank/DDBJ whole genome shotgun (WGS) entry which is preliminary data.</text>
</comment>
<reference evidence="5" key="1">
    <citation type="journal article" date="2019" name="Int. J. Syst. Evol. Microbiol.">
        <title>The Global Catalogue of Microorganisms (GCM) 10K type strain sequencing project: providing services to taxonomists for standard genome sequencing and annotation.</title>
        <authorList>
            <consortium name="The Broad Institute Genomics Platform"/>
            <consortium name="The Broad Institute Genome Sequencing Center for Infectious Disease"/>
            <person name="Wu L."/>
            <person name="Ma J."/>
        </authorList>
    </citation>
    <scope>NUCLEOTIDE SEQUENCE [LARGE SCALE GENOMIC DNA]</scope>
    <source>
        <strain evidence="5">TISTR 1535</strain>
    </source>
</reference>
<feature type="compositionally biased region" description="Polar residues" evidence="1">
    <location>
        <begin position="43"/>
        <end position="65"/>
    </location>
</feature>
<feature type="signal peptide" evidence="2">
    <location>
        <begin position="1"/>
        <end position="19"/>
    </location>
</feature>
<proteinExistence type="predicted"/>
<feature type="domain" description="SCP" evidence="3">
    <location>
        <begin position="144"/>
        <end position="256"/>
    </location>
</feature>
<dbReference type="RefSeq" id="WP_382393617.1">
    <property type="nucleotide sequence ID" value="NZ_JBHUNA010000021.1"/>
</dbReference>
<evidence type="ECO:0000313" key="4">
    <source>
        <dbReference type="EMBL" id="MFD2761275.1"/>
    </source>
</evidence>
<protein>
    <submittedName>
        <fullName evidence="4">CAP domain-containing protein</fullName>
    </submittedName>
</protein>
<dbReference type="InterPro" id="IPR014258">
    <property type="entry name" value="CAP_domain_YkwD-like"/>
</dbReference>
<dbReference type="InterPro" id="IPR035940">
    <property type="entry name" value="CAP_sf"/>
</dbReference>
<gene>
    <name evidence="4" type="ORF">ACFSUO_09860</name>
</gene>